<feature type="compositionally biased region" description="Basic residues" evidence="1">
    <location>
        <begin position="53"/>
        <end position="67"/>
    </location>
</feature>
<name>A0ABR3V9G5_9PEZI</name>
<dbReference type="Proteomes" id="UP001586593">
    <property type="component" value="Unassembled WGS sequence"/>
</dbReference>
<feature type="region of interest" description="Disordered" evidence="1">
    <location>
        <begin position="53"/>
        <end position="79"/>
    </location>
</feature>
<protein>
    <submittedName>
        <fullName evidence="2">Uncharacterized protein</fullName>
    </submittedName>
</protein>
<sequence>MRTEGRHTYLTGTAPAACSEARMTRSRASSGTSDTSVQSCWCTQTYGVRVRRRAVRTARPKPRRRAGSTKTTRLSGVRRTVRATWFQSPPRPYSASAVSSTRAAPSSSAACPWWPPSPRWYSRKTSCLTFSLYSEKAAAPAGVTLPFLRRALASILSKVSKTTTTRQVMSAGQCRRNEARTEETRSVAGAEGVGEVVMMTVRRSERTSEESPWTGDMASCRLRYLLAFLSPRLLTHDRPRPTTKFCQGEIFLRASTL</sequence>
<organism evidence="2 3">
    <name type="scientific">Phialemonium thermophilum</name>
    <dbReference type="NCBI Taxonomy" id="223376"/>
    <lineage>
        <taxon>Eukaryota</taxon>
        <taxon>Fungi</taxon>
        <taxon>Dikarya</taxon>
        <taxon>Ascomycota</taxon>
        <taxon>Pezizomycotina</taxon>
        <taxon>Sordariomycetes</taxon>
        <taxon>Sordariomycetidae</taxon>
        <taxon>Cephalothecales</taxon>
        <taxon>Cephalothecaceae</taxon>
        <taxon>Phialemonium</taxon>
    </lineage>
</organism>
<reference evidence="2 3" key="1">
    <citation type="journal article" date="2024" name="Commun. Biol.">
        <title>Comparative genomic analysis of thermophilic fungi reveals convergent evolutionary adaptations and gene losses.</title>
        <authorList>
            <person name="Steindorff A.S."/>
            <person name="Aguilar-Pontes M.V."/>
            <person name="Robinson A.J."/>
            <person name="Andreopoulos B."/>
            <person name="LaButti K."/>
            <person name="Kuo A."/>
            <person name="Mondo S."/>
            <person name="Riley R."/>
            <person name="Otillar R."/>
            <person name="Haridas S."/>
            <person name="Lipzen A."/>
            <person name="Grimwood J."/>
            <person name="Schmutz J."/>
            <person name="Clum A."/>
            <person name="Reid I.D."/>
            <person name="Moisan M.C."/>
            <person name="Butler G."/>
            <person name="Nguyen T.T.M."/>
            <person name="Dewar K."/>
            <person name="Conant G."/>
            <person name="Drula E."/>
            <person name="Henrissat B."/>
            <person name="Hansel C."/>
            <person name="Singer S."/>
            <person name="Hutchinson M.I."/>
            <person name="de Vries R.P."/>
            <person name="Natvig D.O."/>
            <person name="Powell A.J."/>
            <person name="Tsang A."/>
            <person name="Grigoriev I.V."/>
        </authorList>
    </citation>
    <scope>NUCLEOTIDE SEQUENCE [LARGE SCALE GENOMIC DNA]</scope>
    <source>
        <strain evidence="2 3">ATCC 24622</strain>
    </source>
</reference>
<evidence type="ECO:0000313" key="3">
    <source>
        <dbReference type="Proteomes" id="UP001586593"/>
    </source>
</evidence>
<keyword evidence="3" id="KW-1185">Reference proteome</keyword>
<proteinExistence type="predicted"/>
<dbReference type="EMBL" id="JAZHXJ010002488">
    <property type="protein sequence ID" value="KAL1838356.1"/>
    <property type="molecule type" value="Genomic_DNA"/>
</dbReference>
<gene>
    <name evidence="2" type="ORF">VTK73DRAFT_4349</name>
</gene>
<accession>A0ABR3V9G5</accession>
<evidence type="ECO:0000256" key="1">
    <source>
        <dbReference type="SAM" id="MobiDB-lite"/>
    </source>
</evidence>
<evidence type="ECO:0000313" key="2">
    <source>
        <dbReference type="EMBL" id="KAL1838356.1"/>
    </source>
</evidence>
<comment type="caution">
    <text evidence="2">The sequence shown here is derived from an EMBL/GenBank/DDBJ whole genome shotgun (WGS) entry which is preliminary data.</text>
</comment>